<evidence type="ECO:0000256" key="1">
    <source>
        <dbReference type="SAM" id="Phobius"/>
    </source>
</evidence>
<sequence length="513" mass="56641">MWFLSVYKHPWQWANAQDLDGSITGLWDGAVLGAGDAGTASWNKTREWFRLDDSCELLFTEYSSRGYWACPTSGKYWALQKRTIVTVIPIKSDYELTIQAKDPPLFKWARAFSRVTKSDPSMVLAGTLYHFGHEDRRARIGWNGENAGKHVVGTCCDIGWYLDVDGGAPAAFQLQLDQMVPSGGLVFATRYPIGSNVTAQKCFGSSDETECKDLQKSLNKSDFYFDATGSKFYEETSFEDGSKTFFIKLVNEKNEWFDVKGAKILASDFYYQARYVVRSNKTGSVPFLLPPEDWIADVVSATATPTLVPPSSAPTSIAPTTQPPTMEPTLSPTQFEICYENIVTEKDSWYVCLGTTDFLGISRNAEVTADADSCYHSCIIDHGDIFNFFMLIQDTACKCYHDCTLKVKSGKTSSASSPWVDLDNGMIGERCVDDDDGEESSYEASVSNASVGFGLAGAVLAFGITAVIYRSLKARRNNGDPNLQMNEVSGNKAEIEMAVQDLADNSAQVRNPL</sequence>
<feature type="transmembrane region" description="Helical" evidence="1">
    <location>
        <begin position="449"/>
        <end position="469"/>
    </location>
</feature>
<dbReference type="EMBL" id="HBGS01010731">
    <property type="protein sequence ID" value="CAD9386830.1"/>
    <property type="molecule type" value="Transcribed_RNA"/>
</dbReference>
<keyword evidence="1" id="KW-0812">Transmembrane</keyword>
<accession>A0A7S2B5H8</accession>
<proteinExistence type="predicted"/>
<organism evidence="2">
    <name type="scientific">Octactis speculum</name>
    <dbReference type="NCBI Taxonomy" id="3111310"/>
    <lineage>
        <taxon>Eukaryota</taxon>
        <taxon>Sar</taxon>
        <taxon>Stramenopiles</taxon>
        <taxon>Ochrophyta</taxon>
        <taxon>Dictyochophyceae</taxon>
        <taxon>Dictyochales</taxon>
        <taxon>Dictyochaceae</taxon>
        <taxon>Octactis</taxon>
    </lineage>
</organism>
<protein>
    <submittedName>
        <fullName evidence="2">Uncharacterized protein</fullName>
    </submittedName>
</protein>
<keyword evidence="1" id="KW-1133">Transmembrane helix</keyword>
<keyword evidence="1" id="KW-0472">Membrane</keyword>
<reference evidence="2" key="1">
    <citation type="submission" date="2021-01" db="EMBL/GenBank/DDBJ databases">
        <authorList>
            <person name="Corre E."/>
            <person name="Pelletier E."/>
            <person name="Niang G."/>
            <person name="Scheremetjew M."/>
            <person name="Finn R."/>
            <person name="Kale V."/>
            <person name="Holt S."/>
            <person name="Cochrane G."/>
            <person name="Meng A."/>
            <person name="Brown T."/>
            <person name="Cohen L."/>
        </authorList>
    </citation>
    <scope>NUCLEOTIDE SEQUENCE</scope>
    <source>
        <strain evidence="2">CCMP1381</strain>
    </source>
</reference>
<dbReference type="AlphaFoldDB" id="A0A7S2B5H8"/>
<name>A0A7S2B5H8_9STRA</name>
<evidence type="ECO:0000313" key="2">
    <source>
        <dbReference type="EMBL" id="CAD9386830.1"/>
    </source>
</evidence>
<gene>
    <name evidence="2" type="ORF">DSPE1174_LOCUS5646</name>
</gene>